<dbReference type="Pfam" id="PF00254">
    <property type="entry name" value="FKBP_C"/>
    <property type="match status" value="1"/>
</dbReference>
<evidence type="ECO:0000313" key="10">
    <source>
        <dbReference type="Proteomes" id="UP000189818"/>
    </source>
</evidence>
<dbReference type="InterPro" id="IPR046357">
    <property type="entry name" value="PPIase_dom_sf"/>
</dbReference>
<dbReference type="Gene3D" id="3.10.50.40">
    <property type="match status" value="1"/>
</dbReference>
<keyword evidence="7" id="KW-0732">Signal</keyword>
<dbReference type="PANTHER" id="PTHR43811:SF19">
    <property type="entry name" value="39 KDA FK506-BINDING NUCLEAR PROTEIN"/>
    <property type="match status" value="1"/>
</dbReference>
<feature type="domain" description="PPIase FKBP-type" evidence="8">
    <location>
        <begin position="46"/>
        <end position="138"/>
    </location>
</feature>
<dbReference type="PROSITE" id="PS50059">
    <property type="entry name" value="FKBP_PPIASE"/>
    <property type="match status" value="1"/>
</dbReference>
<dbReference type="EMBL" id="FUYM01000002">
    <property type="protein sequence ID" value="SKB42820.1"/>
    <property type="molecule type" value="Genomic_DNA"/>
</dbReference>
<name>A0A1T5B775_9SPHN</name>
<accession>A0A1T5B775</accession>
<keyword evidence="3 5" id="KW-0697">Rotamase</keyword>
<evidence type="ECO:0000256" key="1">
    <source>
        <dbReference type="ARBA" id="ARBA00000971"/>
    </source>
</evidence>
<evidence type="ECO:0000256" key="3">
    <source>
        <dbReference type="ARBA" id="ARBA00023110"/>
    </source>
</evidence>
<dbReference type="AlphaFoldDB" id="A0A1T5B775"/>
<proteinExistence type="inferred from homology"/>
<sequence length="138" mass="14800">MTLPKPLLALLALMASAVVHAQAITLPDGTQVEDYEVGSGAEARTGRTVTVHYTGWLWLQPEEERGRNFDSSRGGEPLTFTLGAGDVIEGWDAGIIGMKEGGIRTLIIPPQAGYGAKGKGPVPPDSWMLFEVELIKVR</sequence>
<dbReference type="PANTHER" id="PTHR43811">
    <property type="entry name" value="FKBP-TYPE PEPTIDYL-PROLYL CIS-TRANS ISOMERASE FKPA"/>
    <property type="match status" value="1"/>
</dbReference>
<dbReference type="EC" id="5.2.1.8" evidence="6"/>
<evidence type="ECO:0000256" key="4">
    <source>
        <dbReference type="ARBA" id="ARBA00023235"/>
    </source>
</evidence>
<dbReference type="RefSeq" id="WP_079647247.1">
    <property type="nucleotide sequence ID" value="NZ_FUYM01000002.1"/>
</dbReference>
<dbReference type="Proteomes" id="UP000189818">
    <property type="component" value="Unassembled WGS sequence"/>
</dbReference>
<evidence type="ECO:0000313" key="9">
    <source>
        <dbReference type="EMBL" id="SKB42820.1"/>
    </source>
</evidence>
<comment type="catalytic activity">
    <reaction evidence="1 5 6">
        <text>[protein]-peptidylproline (omega=180) = [protein]-peptidylproline (omega=0)</text>
        <dbReference type="Rhea" id="RHEA:16237"/>
        <dbReference type="Rhea" id="RHEA-COMP:10747"/>
        <dbReference type="Rhea" id="RHEA-COMP:10748"/>
        <dbReference type="ChEBI" id="CHEBI:83833"/>
        <dbReference type="ChEBI" id="CHEBI:83834"/>
        <dbReference type="EC" id="5.2.1.8"/>
    </reaction>
</comment>
<dbReference type="STRING" id="439228.SAMN06295920_102517"/>
<evidence type="ECO:0000256" key="6">
    <source>
        <dbReference type="RuleBase" id="RU003915"/>
    </source>
</evidence>
<gene>
    <name evidence="9" type="ORF">SAMN06295920_102517</name>
</gene>
<dbReference type="SUPFAM" id="SSF54534">
    <property type="entry name" value="FKBP-like"/>
    <property type="match status" value="1"/>
</dbReference>
<feature type="chain" id="PRO_5012436825" description="Peptidyl-prolyl cis-trans isomerase" evidence="7">
    <location>
        <begin position="22"/>
        <end position="138"/>
    </location>
</feature>
<keyword evidence="4 5" id="KW-0413">Isomerase</keyword>
<evidence type="ECO:0000256" key="2">
    <source>
        <dbReference type="ARBA" id="ARBA00006577"/>
    </source>
</evidence>
<keyword evidence="10" id="KW-1185">Reference proteome</keyword>
<evidence type="ECO:0000256" key="7">
    <source>
        <dbReference type="SAM" id="SignalP"/>
    </source>
</evidence>
<feature type="signal peptide" evidence="7">
    <location>
        <begin position="1"/>
        <end position="21"/>
    </location>
</feature>
<protein>
    <recommendedName>
        <fullName evidence="6">Peptidyl-prolyl cis-trans isomerase</fullName>
        <ecNumber evidence="6">5.2.1.8</ecNumber>
    </recommendedName>
</protein>
<evidence type="ECO:0000256" key="5">
    <source>
        <dbReference type="PROSITE-ProRule" id="PRU00277"/>
    </source>
</evidence>
<comment type="similarity">
    <text evidence="2 6">Belongs to the FKBP-type PPIase family.</text>
</comment>
<evidence type="ECO:0000259" key="8">
    <source>
        <dbReference type="PROSITE" id="PS50059"/>
    </source>
</evidence>
<dbReference type="FunFam" id="3.10.50.40:FF:000006">
    <property type="entry name" value="Peptidyl-prolyl cis-trans isomerase"/>
    <property type="match status" value="1"/>
</dbReference>
<dbReference type="OrthoDB" id="9812109at2"/>
<organism evidence="9 10">
    <name type="scientific">Rhizorhabdus histidinilytica</name>
    <dbReference type="NCBI Taxonomy" id="439228"/>
    <lineage>
        <taxon>Bacteria</taxon>
        <taxon>Pseudomonadati</taxon>
        <taxon>Pseudomonadota</taxon>
        <taxon>Alphaproteobacteria</taxon>
        <taxon>Sphingomonadales</taxon>
        <taxon>Sphingomonadaceae</taxon>
        <taxon>Rhizorhabdus</taxon>
    </lineage>
</organism>
<reference evidence="10" key="1">
    <citation type="submission" date="2017-02" db="EMBL/GenBank/DDBJ databases">
        <authorList>
            <person name="Varghese N."/>
            <person name="Submissions S."/>
        </authorList>
    </citation>
    <scope>NUCLEOTIDE SEQUENCE [LARGE SCALE GENOMIC DNA]</scope>
    <source>
        <strain evidence="10">UM2</strain>
    </source>
</reference>
<dbReference type="InterPro" id="IPR001179">
    <property type="entry name" value="PPIase_FKBP_dom"/>
</dbReference>
<dbReference type="GO" id="GO:0003755">
    <property type="term" value="F:peptidyl-prolyl cis-trans isomerase activity"/>
    <property type="evidence" value="ECO:0007669"/>
    <property type="project" value="UniProtKB-UniRule"/>
</dbReference>